<dbReference type="EMBL" id="HE956707">
    <property type="protein sequence ID" value="SGA03416.1"/>
    <property type="molecule type" value="Genomic_DNA"/>
</dbReference>
<proteinExistence type="predicted"/>
<sequence>MFSVLLMHSSTSLFTFHDSSRSKQGMLATHYYRDTLLDPISQQAATNLVSGSSHYCLVPILRRSYVLVKHLFKSLCLLPS</sequence>
<dbReference type="GeneID" id="54990833"/>
<reference evidence="1" key="1">
    <citation type="submission" date="2012-06" db="EMBL/GenBank/DDBJ databases">
        <title>Genomic characterization of five bacteriophages specific for Yersinia species.</title>
        <authorList>
            <person name="Skurnik M."/>
            <person name="Nawaz A."/>
            <person name="Happonen L."/>
            <person name="Butcher S."/>
            <person name="Mattinen L."/>
        </authorList>
    </citation>
    <scope>NUCLEOTIDE SEQUENCE [LARGE SCALE GENOMIC DNA]</scope>
</reference>
<dbReference type="RefSeq" id="YP_009800337.1">
    <property type="nucleotide sequence ID" value="NC_047951.1"/>
</dbReference>
<accession>A0A1K2IXL1</accession>
<evidence type="ECO:0000313" key="2">
    <source>
        <dbReference type="Proteomes" id="UP000002907"/>
    </source>
</evidence>
<dbReference type="Proteomes" id="UP000002907">
    <property type="component" value="Segment"/>
</dbReference>
<evidence type="ECO:0000313" key="1">
    <source>
        <dbReference type="EMBL" id="SGA03416.1"/>
    </source>
</evidence>
<dbReference type="KEGG" id="vg:54990833"/>
<name>A0A1K2IXL1_9CAUD</name>
<protein>
    <submittedName>
        <fullName evidence="1">Uncharacterized protein</fullName>
    </submittedName>
</protein>
<keyword evidence="2" id="KW-1185">Reference proteome</keyword>
<organism evidence="1 2">
    <name type="scientific">Yersinia phage phiR8-01</name>
    <dbReference type="NCBI Taxonomy" id="1206556"/>
    <lineage>
        <taxon>Viruses</taxon>
        <taxon>Duplodnaviria</taxon>
        <taxon>Heunggongvirae</taxon>
        <taxon>Uroviricota</taxon>
        <taxon>Caudoviricetes</taxon>
        <taxon>Autographivirales</taxon>
        <taxon>Autonotataviridae</taxon>
        <taxon>Melnykvirinae</taxon>
        <taxon>Pienvirus</taxon>
        <taxon>Pienvirus R801</taxon>
    </lineage>
</organism>
<gene>
    <name evidence="1" type="primary">g003c</name>
</gene>